<evidence type="ECO:0000313" key="1">
    <source>
        <dbReference type="EMBL" id="WAR16366.1"/>
    </source>
</evidence>
<proteinExistence type="predicted"/>
<reference evidence="1" key="1">
    <citation type="submission" date="2022-11" db="EMBL/GenBank/DDBJ databases">
        <title>Centuries of genome instability and evolution in soft-shell clam transmissible cancer (bioRxiv).</title>
        <authorList>
            <person name="Hart S.F.M."/>
            <person name="Yonemitsu M.A."/>
            <person name="Giersch R.M."/>
            <person name="Beal B.F."/>
            <person name="Arriagada G."/>
            <person name="Davis B.W."/>
            <person name="Ostrander E.A."/>
            <person name="Goff S.P."/>
            <person name="Metzger M.J."/>
        </authorList>
    </citation>
    <scope>NUCLEOTIDE SEQUENCE</scope>
    <source>
        <strain evidence="1">MELC-2E11</strain>
        <tissue evidence="1">Siphon/mantle</tissue>
    </source>
</reference>
<dbReference type="Gene3D" id="3.40.50.300">
    <property type="entry name" value="P-loop containing nucleotide triphosphate hydrolases"/>
    <property type="match status" value="1"/>
</dbReference>
<dbReference type="EMBL" id="CP111021">
    <property type="protein sequence ID" value="WAR16366.1"/>
    <property type="molecule type" value="Genomic_DNA"/>
</dbReference>
<dbReference type="Proteomes" id="UP001164746">
    <property type="component" value="Chromosome 10"/>
</dbReference>
<accession>A0ABY7F5Q8</accession>
<dbReference type="PANTHER" id="PTHR46312:SF2">
    <property type="entry name" value="NUCLEOTIDE-BINDING OLIGOMERIZATION DOMAIN-CONTAINING PROTEIN 2-LIKE"/>
    <property type="match status" value="1"/>
</dbReference>
<evidence type="ECO:0000313" key="2">
    <source>
        <dbReference type="Proteomes" id="UP001164746"/>
    </source>
</evidence>
<protein>
    <submittedName>
        <fullName evidence="1">Uncharacterized protein</fullName>
    </submittedName>
</protein>
<name>A0ABY7F5Q8_MYAAR</name>
<dbReference type="PANTHER" id="PTHR46312">
    <property type="entry name" value="NACHT DOMAIN-CONTAINING PROTEIN"/>
    <property type="match status" value="1"/>
</dbReference>
<feature type="non-terminal residue" evidence="1">
    <location>
        <position position="807"/>
    </location>
</feature>
<keyword evidence="2" id="KW-1185">Reference proteome</keyword>
<sequence length="807" mass="92997">MEDHSKRLHQTKENQLQDKVEDVEMITEACEIISSQRDKQTEDKNTSVVENKIDIRFENITDVVTGELVDTPERTQYDRLGEIKTRVSSLDSLDSEEKVSIKYSTNEHQAQLETNANLLTAALADAGDREIQRLDEHQAKIETNSNLFATAIQDAGEREIQRINKDVETHKRDIDALATRKKAEITQHQQQQQQAADIAFRADPTNKHQSQIEANTNLCLTAIEGAGDREIERMHENAETHKRDIDLLALRTKIEISQQQQQVDKAFRTELKNILIEHHLKSNSSLLLGPFFSDSRLEDVYVPPRLSEVLNIISREKNRPTEKETRPITSLEQLLTPDDTTNQFTIITANAGVDIPYVLYIPLRDIPPGRTPSIEEIIFAHLENMIGYQKEDREKLERVFMDERCLVILDGMDESSLSTLNSPKAKRKYSILITCRPWKLADMELPKYMHVCIDDLNKIAQKKLFKHVNTILNTFYGTTFNVEDFFATLETQKLQSLSSNTQVGLQLYCLWQDRNMENEKSEKSKKRVTLGPTRSHIYADVLEMMFNPKKNRRQKNSERTQISALKQRPLPTCFDGRKLCKAKSYLINEIGKIAFKMLVNSNVHFDEPTMESLQEEQFLLDSGLILADRSQKCSVKNKVYRFLHKTYQEMLAAIYISSLNTESDNWLAFENKFDTVCSPDILAFLCVMNYQQGLRCSELFGDMKREFYREGTFYTNEIIEYQDAVQLAYTECVNNGVSNPQLTLRHACVSAFPPLLRNSDLSLKQVTIVPHHLEVQCDKLQLLRLDKVITFNGDVHLDRSSIKDFTE</sequence>
<organism evidence="1 2">
    <name type="scientific">Mya arenaria</name>
    <name type="common">Soft-shell clam</name>
    <dbReference type="NCBI Taxonomy" id="6604"/>
    <lineage>
        <taxon>Eukaryota</taxon>
        <taxon>Metazoa</taxon>
        <taxon>Spiralia</taxon>
        <taxon>Lophotrochozoa</taxon>
        <taxon>Mollusca</taxon>
        <taxon>Bivalvia</taxon>
        <taxon>Autobranchia</taxon>
        <taxon>Heteroconchia</taxon>
        <taxon>Euheterodonta</taxon>
        <taxon>Imparidentia</taxon>
        <taxon>Neoheterodontei</taxon>
        <taxon>Myida</taxon>
        <taxon>Myoidea</taxon>
        <taxon>Myidae</taxon>
        <taxon>Mya</taxon>
    </lineage>
</organism>
<gene>
    <name evidence="1" type="ORF">MAR_030960</name>
</gene>
<dbReference type="InterPro" id="IPR027417">
    <property type="entry name" value="P-loop_NTPase"/>
</dbReference>